<feature type="compositionally biased region" description="Polar residues" evidence="17">
    <location>
        <begin position="1156"/>
        <end position="1171"/>
    </location>
</feature>
<evidence type="ECO:0000313" key="21">
    <source>
        <dbReference type="RGD" id="1561123"/>
    </source>
</evidence>
<evidence type="ECO:0000256" key="9">
    <source>
        <dbReference type="ARBA" id="ARBA00022989"/>
    </source>
</evidence>
<dbReference type="Gene3D" id="2.60.40.1530">
    <property type="entry name" value="ntegrin, alpha v. Chain A, domain 4"/>
    <property type="match status" value="1"/>
</dbReference>
<dbReference type="InterPro" id="IPR036465">
    <property type="entry name" value="vWFA_dom_sf"/>
</dbReference>
<dbReference type="Pfam" id="PF21520">
    <property type="entry name" value="ITGAX-like_Ig_3"/>
    <property type="match status" value="1"/>
</dbReference>
<dbReference type="InterPro" id="IPR000413">
    <property type="entry name" value="Integrin_alpha"/>
</dbReference>
<keyword evidence="8 16" id="KW-0130">Cell adhesion</keyword>
<evidence type="ECO:0000256" key="6">
    <source>
        <dbReference type="ARBA" id="ARBA00022737"/>
    </source>
</evidence>
<dbReference type="PROSITE" id="PS51470">
    <property type="entry name" value="FG_GAP"/>
    <property type="match status" value="5"/>
</dbReference>
<dbReference type="InterPro" id="IPR013517">
    <property type="entry name" value="FG-GAP"/>
</dbReference>
<evidence type="ECO:0000313" key="19">
    <source>
        <dbReference type="Ensembl" id="ENSRNOP00000083288.2"/>
    </source>
</evidence>
<comment type="subcellular location">
    <subcellularLocation>
        <location evidence="1 16">Membrane</location>
        <topology evidence="1 16">Single-pass type I membrane protein</topology>
    </subcellularLocation>
</comment>
<dbReference type="PANTHER" id="PTHR23220">
    <property type="entry name" value="INTEGRIN ALPHA"/>
    <property type="match status" value="1"/>
</dbReference>
<keyword evidence="3 16" id="KW-0812">Transmembrane</keyword>
<dbReference type="PANTHER" id="PTHR23220:SF118">
    <property type="entry name" value="INTEGRIN ALPHA-X"/>
    <property type="match status" value="1"/>
</dbReference>
<dbReference type="GO" id="GO:0034689">
    <property type="term" value="C:integrin alphaX-beta2 complex"/>
    <property type="evidence" value="ECO:0000266"/>
    <property type="project" value="RGD"/>
</dbReference>
<dbReference type="GO" id="GO:0098609">
    <property type="term" value="P:cell-cell adhesion"/>
    <property type="evidence" value="ECO:0000318"/>
    <property type="project" value="GO_Central"/>
</dbReference>
<feature type="repeat" description="FG-GAP" evidence="15">
    <location>
        <begin position="507"/>
        <end position="565"/>
    </location>
</feature>
<evidence type="ECO:0000256" key="14">
    <source>
        <dbReference type="ARBA" id="ARBA00023180"/>
    </source>
</evidence>
<dbReference type="SMART" id="SM00191">
    <property type="entry name" value="Int_alpha"/>
    <property type="match status" value="5"/>
</dbReference>
<feature type="repeat" description="FG-GAP" evidence="15">
    <location>
        <begin position="570"/>
        <end position="630"/>
    </location>
</feature>
<dbReference type="GO" id="GO:0007229">
    <property type="term" value="P:integrin-mediated signaling pathway"/>
    <property type="evidence" value="ECO:0000318"/>
    <property type="project" value="GO_Central"/>
</dbReference>
<dbReference type="Gene3D" id="2.130.10.130">
    <property type="entry name" value="Integrin alpha, N-terminal"/>
    <property type="match status" value="1"/>
</dbReference>
<dbReference type="GO" id="GO:1905956">
    <property type="term" value="P:positive regulation of endothelial tube morphogenesis"/>
    <property type="evidence" value="ECO:0000266"/>
    <property type="project" value="RGD"/>
</dbReference>
<dbReference type="Ensembl" id="ENSRNOT00000099518.2">
    <property type="protein sequence ID" value="ENSRNOP00000083288.2"/>
    <property type="gene ID" value="ENSRNOG00000036703.6"/>
</dbReference>
<dbReference type="GeneTree" id="ENSGT00940000154838"/>
<keyword evidence="10 16" id="KW-0401">Integrin</keyword>
<feature type="transmembrane region" description="Helical" evidence="16">
    <location>
        <begin position="1114"/>
        <end position="1136"/>
    </location>
</feature>
<dbReference type="InterPro" id="IPR048285">
    <property type="entry name" value="Integrin_alpha_Ig-like_2"/>
</dbReference>
<dbReference type="GO" id="GO:0010628">
    <property type="term" value="P:positive regulation of gene expression"/>
    <property type="evidence" value="ECO:0000266"/>
    <property type="project" value="RGD"/>
</dbReference>
<dbReference type="AlphaFoldDB" id="A0A8I5ZWP3"/>
<dbReference type="CDD" id="cd01469">
    <property type="entry name" value="vWA_integrins_alpha_subunit"/>
    <property type="match status" value="1"/>
</dbReference>
<evidence type="ECO:0000256" key="7">
    <source>
        <dbReference type="ARBA" id="ARBA00022837"/>
    </source>
</evidence>
<dbReference type="Reactome" id="R-RNO-216083">
    <property type="pathway name" value="Integrin cell surface interactions"/>
</dbReference>
<dbReference type="InterPro" id="IPR028994">
    <property type="entry name" value="Integrin_alpha_N"/>
</dbReference>
<dbReference type="InterPro" id="IPR002035">
    <property type="entry name" value="VWF_A"/>
</dbReference>
<reference evidence="19" key="2">
    <citation type="submission" date="2025-08" db="UniProtKB">
        <authorList>
            <consortium name="Ensembl"/>
        </authorList>
    </citation>
    <scope>IDENTIFICATION</scope>
    <source>
        <strain evidence="19">Brown Norway</strain>
    </source>
</reference>
<dbReference type="GO" id="GO:0009986">
    <property type="term" value="C:cell surface"/>
    <property type="evidence" value="ECO:0000266"/>
    <property type="project" value="RGD"/>
</dbReference>
<dbReference type="Pfam" id="PF20805">
    <property type="entry name" value="Integrin_A_Ig_2"/>
    <property type="match status" value="1"/>
</dbReference>
<dbReference type="Pfam" id="PF08441">
    <property type="entry name" value="Integrin_A_Ig_1"/>
    <property type="match status" value="1"/>
</dbReference>
<dbReference type="Gene3D" id="1.20.5.930">
    <property type="entry name" value="Bicelle-embedded integrin alpha(iib) transmembrane segment"/>
    <property type="match status" value="1"/>
</dbReference>
<evidence type="ECO:0000256" key="2">
    <source>
        <dbReference type="ARBA" id="ARBA00008054"/>
    </source>
</evidence>
<dbReference type="OrthoDB" id="5317514at2759"/>
<dbReference type="Gene3D" id="2.60.40.1460">
    <property type="entry name" value="Integrin domains. Chain A, domain 2"/>
    <property type="match status" value="1"/>
</dbReference>
<feature type="compositionally biased region" description="Low complexity" evidence="17">
    <location>
        <begin position="1172"/>
        <end position="1182"/>
    </location>
</feature>
<keyword evidence="12" id="KW-1015">Disulfide bond</keyword>
<keyword evidence="7" id="KW-0106">Calcium</keyword>
<dbReference type="GO" id="GO:0038023">
    <property type="term" value="F:signaling receptor activity"/>
    <property type="evidence" value="ECO:0000318"/>
    <property type="project" value="GO_Central"/>
</dbReference>
<dbReference type="PROSITE" id="PS50234">
    <property type="entry name" value="VWFA"/>
    <property type="match status" value="1"/>
</dbReference>
<keyword evidence="14" id="KW-0325">Glycoprotein</keyword>
<keyword evidence="11 16" id="KW-0472">Membrane</keyword>
<keyword evidence="5 16" id="KW-0732">Signal</keyword>
<evidence type="ECO:0000256" key="4">
    <source>
        <dbReference type="ARBA" id="ARBA00022723"/>
    </source>
</evidence>
<organism evidence="19 20">
    <name type="scientific">Rattus norvegicus</name>
    <name type="common">Rat</name>
    <dbReference type="NCBI Taxonomy" id="10116"/>
    <lineage>
        <taxon>Eukaryota</taxon>
        <taxon>Metazoa</taxon>
        <taxon>Chordata</taxon>
        <taxon>Craniata</taxon>
        <taxon>Vertebrata</taxon>
        <taxon>Euteleostomi</taxon>
        <taxon>Mammalia</taxon>
        <taxon>Eutheria</taxon>
        <taxon>Euarchontoglires</taxon>
        <taxon>Glires</taxon>
        <taxon>Rodentia</taxon>
        <taxon>Myomorpha</taxon>
        <taxon>Muroidea</taxon>
        <taxon>Muridae</taxon>
        <taxon>Murinae</taxon>
        <taxon>Rattus</taxon>
    </lineage>
</organism>
<keyword evidence="20" id="KW-1185">Reference proteome</keyword>
<dbReference type="OMA" id="EITGDRW"/>
<evidence type="ECO:0000256" key="3">
    <source>
        <dbReference type="ARBA" id="ARBA00022692"/>
    </source>
</evidence>
<evidence type="ECO:0000256" key="16">
    <source>
        <dbReference type="RuleBase" id="RU003762"/>
    </source>
</evidence>
<dbReference type="PRINTS" id="PR01185">
    <property type="entry name" value="INTEGRINA"/>
</dbReference>
<feature type="repeat" description="FG-GAP" evidence="15">
    <location>
        <begin position="444"/>
        <end position="504"/>
    </location>
</feature>
<dbReference type="PROSITE" id="PS00242">
    <property type="entry name" value="INTEGRIN_ALPHA"/>
    <property type="match status" value="1"/>
</dbReference>
<evidence type="ECO:0000256" key="13">
    <source>
        <dbReference type="ARBA" id="ARBA00023170"/>
    </source>
</evidence>
<evidence type="ECO:0000259" key="18">
    <source>
        <dbReference type="PROSITE" id="PS50234"/>
    </source>
</evidence>
<dbReference type="Pfam" id="PF00357">
    <property type="entry name" value="Integrin_alpha"/>
    <property type="match status" value="1"/>
</dbReference>
<evidence type="ECO:0000256" key="5">
    <source>
        <dbReference type="ARBA" id="ARBA00022729"/>
    </source>
</evidence>
<evidence type="ECO:0000256" key="8">
    <source>
        <dbReference type="ARBA" id="ARBA00022889"/>
    </source>
</evidence>
<dbReference type="GO" id="GO:0045766">
    <property type="term" value="P:positive regulation of angiogenesis"/>
    <property type="evidence" value="ECO:0000266"/>
    <property type="project" value="RGD"/>
</dbReference>
<dbReference type="AGR" id="RGD:1561123"/>
<dbReference type="GeneID" id="499271"/>
<name>A0A8I5ZWP3_RAT</name>
<dbReference type="RefSeq" id="NP_001406686.1">
    <property type="nucleotide sequence ID" value="NM_001419757.1"/>
</dbReference>
<reference evidence="19" key="3">
    <citation type="submission" date="2025-09" db="UniProtKB">
        <authorList>
            <consortium name="Ensembl"/>
        </authorList>
    </citation>
    <scope>IDENTIFICATION</scope>
    <source>
        <strain evidence="19">Brown Norway</strain>
    </source>
</reference>
<proteinExistence type="inferred from homology"/>
<evidence type="ECO:0000256" key="10">
    <source>
        <dbReference type="ARBA" id="ARBA00023037"/>
    </source>
</evidence>
<dbReference type="Reactome" id="R-RNO-6798695">
    <property type="pathway name" value="Neutrophil degranulation"/>
</dbReference>
<evidence type="ECO:0000313" key="20">
    <source>
        <dbReference type="Proteomes" id="UP000002494"/>
    </source>
</evidence>
<dbReference type="GO" id="GO:0030971">
    <property type="term" value="F:receptor tyrosine kinase binding"/>
    <property type="evidence" value="ECO:0000266"/>
    <property type="project" value="RGD"/>
</dbReference>
<feature type="region of interest" description="Disordered" evidence="17">
    <location>
        <begin position="1156"/>
        <end position="1182"/>
    </location>
</feature>
<feature type="domain" description="VWFA" evidence="18">
    <location>
        <begin position="151"/>
        <end position="329"/>
    </location>
</feature>
<dbReference type="SUPFAM" id="SSF53300">
    <property type="entry name" value="vWA-like"/>
    <property type="match status" value="1"/>
</dbReference>
<dbReference type="GO" id="GO:0051607">
    <property type="term" value="P:defense response to virus"/>
    <property type="evidence" value="ECO:0000266"/>
    <property type="project" value="RGD"/>
</dbReference>
<accession>A0A8I5ZWP3</accession>
<feature type="chain" id="PRO_5044988615" evidence="16">
    <location>
        <begin position="20"/>
        <end position="1182"/>
    </location>
</feature>
<dbReference type="GO" id="GO:0008284">
    <property type="term" value="P:positive regulation of cell population proliferation"/>
    <property type="evidence" value="ECO:0000266"/>
    <property type="project" value="RGD"/>
</dbReference>
<dbReference type="Reactome" id="R-RNO-3000178">
    <property type="pathway name" value="ECM proteoglycans"/>
</dbReference>
<dbReference type="GO" id="GO:0046872">
    <property type="term" value="F:metal ion binding"/>
    <property type="evidence" value="ECO:0007669"/>
    <property type="project" value="UniProtKB-KW"/>
</dbReference>
<evidence type="ECO:0000256" key="1">
    <source>
        <dbReference type="ARBA" id="ARBA00004479"/>
    </source>
</evidence>
<dbReference type="SMART" id="SM00327">
    <property type="entry name" value="VWA"/>
    <property type="match status" value="1"/>
</dbReference>
<keyword evidence="4" id="KW-0479">Metal-binding</keyword>
<reference evidence="19" key="1">
    <citation type="submission" date="2024-01" db="EMBL/GenBank/DDBJ databases">
        <title>GRCr8: a new rat reference genome assembly contstructed from accurate long reads and long range scaffolding.</title>
        <authorList>
            <person name="Doris P.A."/>
            <person name="Kalbfleisch T."/>
            <person name="Li K."/>
            <person name="Howe K."/>
            <person name="Wood J."/>
        </authorList>
    </citation>
    <scope>NUCLEOTIDE SEQUENCE [LARGE SCALE GENOMIC DNA]</scope>
    <source>
        <strain evidence="19">Brown Norway</strain>
    </source>
</reference>
<feature type="repeat" description="FG-GAP" evidence="15">
    <location>
        <begin position="21"/>
        <end position="78"/>
    </location>
</feature>
<dbReference type="Pfam" id="PF00092">
    <property type="entry name" value="VWA"/>
    <property type="match status" value="1"/>
</dbReference>
<dbReference type="InterPro" id="IPR013519">
    <property type="entry name" value="Int_alpha_beta-p"/>
</dbReference>
<dbReference type="Pfam" id="PF01839">
    <property type="entry name" value="FG-GAP"/>
    <property type="match status" value="1"/>
</dbReference>
<dbReference type="InterPro" id="IPR013649">
    <property type="entry name" value="Integrin_alpha_Ig-like_1"/>
</dbReference>
<dbReference type="GO" id="GO:0031643">
    <property type="term" value="P:positive regulation of myelination"/>
    <property type="evidence" value="ECO:0000266"/>
    <property type="project" value="RGD"/>
</dbReference>
<keyword evidence="13 16" id="KW-0675">Receptor</keyword>
<evidence type="ECO:0000256" key="12">
    <source>
        <dbReference type="ARBA" id="ARBA00023157"/>
    </source>
</evidence>
<protein>
    <submittedName>
        <fullName evidence="19">Integrin subunit alpha X</fullName>
    </submittedName>
</protein>
<dbReference type="RGD" id="1561123">
    <property type="gene designation" value="Itgax"/>
</dbReference>
<dbReference type="Proteomes" id="UP000002494">
    <property type="component" value="Chromosome 1"/>
</dbReference>
<dbReference type="Gene3D" id="2.60.40.1510">
    <property type="entry name" value="ntegrin, alpha v. Chain A, domain 3"/>
    <property type="match status" value="1"/>
</dbReference>
<evidence type="ECO:0000256" key="11">
    <source>
        <dbReference type="ARBA" id="ARBA00023136"/>
    </source>
</evidence>
<feature type="repeat" description="FG-GAP" evidence="15">
    <location>
        <begin position="340"/>
        <end position="391"/>
    </location>
</feature>
<dbReference type="Reactome" id="R-RNO-202733">
    <property type="pathway name" value="Cell surface interactions at the vascular wall"/>
</dbReference>
<dbReference type="PRINTS" id="PR00453">
    <property type="entry name" value="VWFADOMAIN"/>
</dbReference>
<keyword evidence="6" id="KW-0677">Repeat</keyword>
<comment type="similarity">
    <text evidence="2 16">Belongs to the integrin alpha chain family.</text>
</comment>
<dbReference type="Gene3D" id="3.40.50.410">
    <property type="entry name" value="von Willebrand factor, type A domain"/>
    <property type="match status" value="1"/>
</dbReference>
<dbReference type="GO" id="GO:0030335">
    <property type="term" value="P:positive regulation of cell migration"/>
    <property type="evidence" value="ECO:0000266"/>
    <property type="project" value="RGD"/>
</dbReference>
<dbReference type="InterPro" id="IPR048633">
    <property type="entry name" value="ITGAX-like_Ig_3"/>
</dbReference>
<evidence type="ECO:0000256" key="17">
    <source>
        <dbReference type="SAM" id="MobiDB-lite"/>
    </source>
</evidence>
<dbReference type="InterPro" id="IPR018184">
    <property type="entry name" value="Integrin_alpha_C_CS"/>
</dbReference>
<sequence length="1182" mass="130184">MSCTWTAFLLLKVFASCLGFNLDAEKPTRFHMDGAEFGHSVVQYGGSWVVVGAPKEIQATNQIGGLYKCGYHTGMCESISLQVPPEAVNMSLGLSLTATNPSWLLACGPTVHHICRENTYLTGLCFLLDSSFRQNQNFPAAQQGCPRQDQDIVFLIDGSGSITYTDFEKMLAFVKAVMSQLQQSSTRFSLMQFSHTFRTHFTFNDFISTSSPLRLLDFVNQLRGSTRTASAIKHVITELFTTQKGARKDATKILIVITDGRKEGDRLDYGDVIPMAEAAGIIRYAIGVGQAFYQAQSRQELKDIASSPSREYVFSVENFDALKDIQNQLKEKIFAIEGTETPSSSSFELEMSQEGFSAVFTPDGPVLGAVGSFGWSGGAFLYPPNTRPTFINMSQENVDMRDSYLGYSTAVAFWKGVHSLILGAPRHQHTGKVVIFTQEARHWRPKSEVRGTQIGSYFGASLCSVDMDRDDSTDLVLIGAPHYYEQTRGGQVSVCPVPGVGSRWQCEATLHGEQGHPWGRFGAALTVLGDVNGDDLADVAIGAPGEEESRGAVYIFHGASRLEISPSPSQRISASRIFPRLQYFGQSLSGGQDLTGDGLVDLAVGSKGHLLLLRTRPILRMSSTIQFTPTEISRSVFECQGQVTREQTLGTATVCLRTYESSKTQRGDLQSIVTFDLALDPGRLSPRAIFKETKTQALTKVRTLGLSSHCEPVTLLLPACVEDSVTPITLRLNFSLVGVPIPSLQNLQPMLAVDEQTYFTASLPFEKNCGADHICQDDLGIIFGFPDLKTLVVGSNLELSVAVTVTNDGEDSYGTTITLFYPVGLSFRRVAEAQVFLRTEDTQQWQQQGRHSLHLMCDSTPDRSQGIWSTSCSSRHVIFRGGSQMTFLVTFDVSPKAELGDRLLLRARVSSENGVPETRKTTFQLELPVKYAVYTVISSHDQFTKYLNFSASEKSRVSVVEHRFQVNNLGQRDLPVSINFRVPTELKGETVWTVMVSHPQNPSTQCYQNRLKPTQFDLLTHMQKSPVLDCSIADCLHFRCDIPSLGIQDELDFILKGNLSFGWISQTLQKKVLLVSEAEISFDTSVYSQLPGQEAFLRAQAKTTLEMYEVHNPVPLIVGSSVGGLLLLALITAVLYKAGFFKRQYKEMLAEANGQFASGNGNPNPQVTQQELPSPSSLNLPS</sequence>
<dbReference type="GO" id="GO:0034113">
    <property type="term" value="P:heterotypic cell-cell adhesion"/>
    <property type="evidence" value="ECO:0000266"/>
    <property type="project" value="RGD"/>
</dbReference>
<feature type="signal peptide" evidence="16">
    <location>
        <begin position="1"/>
        <end position="19"/>
    </location>
</feature>
<evidence type="ECO:0000256" key="15">
    <source>
        <dbReference type="PROSITE-ProRule" id="PRU00803"/>
    </source>
</evidence>
<keyword evidence="9 16" id="KW-1133">Transmembrane helix</keyword>
<dbReference type="GO" id="GO:0009897">
    <property type="term" value="C:external side of plasma membrane"/>
    <property type="evidence" value="ECO:0000266"/>
    <property type="project" value="RGD"/>
</dbReference>
<dbReference type="SUPFAM" id="SSF69179">
    <property type="entry name" value="Integrin domains"/>
    <property type="match status" value="3"/>
</dbReference>
<dbReference type="FunCoup" id="A0A8I5ZWP3">
    <property type="interactions" value="192"/>
</dbReference>
<dbReference type="SUPFAM" id="SSF69318">
    <property type="entry name" value="Integrin alpha N-terminal domain"/>
    <property type="match status" value="1"/>
</dbReference>
<dbReference type="InterPro" id="IPR032695">
    <property type="entry name" value="Integrin_dom_sf"/>
</dbReference>
<gene>
    <name evidence="19 21" type="primary">Itgax</name>
</gene>